<reference evidence="7" key="1">
    <citation type="submission" date="2025-08" db="UniProtKB">
        <authorList>
            <consortium name="RefSeq"/>
        </authorList>
    </citation>
    <scope>IDENTIFICATION</scope>
    <source>
        <tissue evidence="7">Muscle</tissue>
    </source>
</reference>
<proteinExistence type="predicted"/>
<organism evidence="6 7">
    <name type="scientific">Limulus polyphemus</name>
    <name type="common">Atlantic horseshoe crab</name>
    <dbReference type="NCBI Taxonomy" id="6850"/>
    <lineage>
        <taxon>Eukaryota</taxon>
        <taxon>Metazoa</taxon>
        <taxon>Ecdysozoa</taxon>
        <taxon>Arthropoda</taxon>
        <taxon>Chelicerata</taxon>
        <taxon>Merostomata</taxon>
        <taxon>Xiphosura</taxon>
        <taxon>Limulidae</taxon>
        <taxon>Limulus</taxon>
    </lineage>
</organism>
<evidence type="ECO:0000256" key="4">
    <source>
        <dbReference type="ARBA" id="ARBA00039854"/>
    </source>
</evidence>
<dbReference type="Gene3D" id="2.20.110.10">
    <property type="entry name" value="Histone H3 K4-specific methyltransferase SET7/9 N-terminal domain"/>
    <property type="match status" value="3"/>
</dbReference>
<dbReference type="Pfam" id="PF02493">
    <property type="entry name" value="MORN"/>
    <property type="match status" value="6"/>
</dbReference>
<evidence type="ECO:0000256" key="5">
    <source>
        <dbReference type="ARBA" id="ARBA00045851"/>
    </source>
</evidence>
<comment type="function">
    <text evidence="5">Assembles a suppression complex (suppresome) by tethering SIRT1 and MDM2 to regulate composite modifications of p53/TP53. Confers both deacetylation-mediated functional inactivation, by SIRT1, and ubiquitination-dependent degradation, by MDM2, of p53/TP53, promoting a proliferative and cell survival behaviors. May play a role in the regulation of spermatogenesis.</text>
</comment>
<keyword evidence="6" id="KW-1185">Reference proteome</keyword>
<protein>
    <recommendedName>
        <fullName evidence="4">MORN repeat-containing protein 3</fullName>
    </recommendedName>
</protein>
<dbReference type="SMART" id="SM00698">
    <property type="entry name" value="MORN"/>
    <property type="match status" value="6"/>
</dbReference>
<sequence>LKTQQRKAQPIWKQNLEKAKRNGVLHTIYDVNGDWYSGEWADDKKHGKGTQFWKLTGATYSGDWKNGKRHGHGKFGVPNPSGSGLNEQYVGDWAHDKREGHGIQLYENGERYDGEWQRGRRHGWGRMLYFDASVYEGEWEDDARSGLGLLRFANGNRHEGCWRDDKRNGSGIYFFMDTAQVMQGMWVDDIFRCGTIKDVAREKAPKPTALPIPEVALTNPDDVLHNARIAALSNNSEIKRR</sequence>
<feature type="non-terminal residue" evidence="7">
    <location>
        <position position="1"/>
    </location>
</feature>
<dbReference type="GeneID" id="106478767"/>
<name>A0ABM1S3D1_LIMPO</name>
<evidence type="ECO:0000256" key="1">
    <source>
        <dbReference type="ARBA" id="ARBA00004218"/>
    </source>
</evidence>
<accession>A0ABM1S3D1</accession>
<keyword evidence="2" id="KW-0677">Repeat</keyword>
<evidence type="ECO:0000313" key="6">
    <source>
        <dbReference type="Proteomes" id="UP000694941"/>
    </source>
</evidence>
<evidence type="ECO:0000313" key="7">
    <source>
        <dbReference type="RefSeq" id="XP_022238136.1"/>
    </source>
</evidence>
<dbReference type="RefSeq" id="XP_022238136.1">
    <property type="nucleotide sequence ID" value="XM_022382428.1"/>
</dbReference>
<dbReference type="InterPro" id="IPR052472">
    <property type="entry name" value="MORN3"/>
</dbReference>
<dbReference type="PANTHER" id="PTHR46511">
    <property type="entry name" value="MORN REPEAT-CONTAINING PROTEIN 3"/>
    <property type="match status" value="1"/>
</dbReference>
<dbReference type="SUPFAM" id="SSF82185">
    <property type="entry name" value="Histone H3 K4-specific methyltransferase SET7/9 N-terminal domain"/>
    <property type="match status" value="2"/>
</dbReference>
<keyword evidence="3" id="KW-0968">Cytoplasmic vesicle</keyword>
<evidence type="ECO:0000256" key="3">
    <source>
        <dbReference type="ARBA" id="ARBA00023329"/>
    </source>
</evidence>
<dbReference type="Proteomes" id="UP000694941">
    <property type="component" value="Unplaced"/>
</dbReference>
<evidence type="ECO:0000256" key="2">
    <source>
        <dbReference type="ARBA" id="ARBA00022737"/>
    </source>
</evidence>
<gene>
    <name evidence="7" type="primary">LOC106478767</name>
</gene>
<dbReference type="InterPro" id="IPR003409">
    <property type="entry name" value="MORN"/>
</dbReference>
<dbReference type="PANTHER" id="PTHR46511:SF1">
    <property type="entry name" value="MORN REPEAT-CONTAINING PROTEIN 3"/>
    <property type="match status" value="1"/>
</dbReference>
<comment type="subcellular location">
    <subcellularLocation>
        <location evidence="1">Cytoplasmic vesicle</location>
        <location evidence="1">Secretory vesicle</location>
        <location evidence="1">Acrosome</location>
    </subcellularLocation>
</comment>